<dbReference type="PANTHER" id="PTHR46560">
    <property type="entry name" value="CYPHER, ISOFORM B"/>
    <property type="match status" value="1"/>
</dbReference>
<feature type="compositionally biased region" description="Pro residues" evidence="1">
    <location>
        <begin position="599"/>
        <end position="648"/>
    </location>
</feature>
<proteinExistence type="predicted"/>
<feature type="compositionally biased region" description="Gly residues" evidence="1">
    <location>
        <begin position="680"/>
        <end position="722"/>
    </location>
</feature>
<evidence type="ECO:0000313" key="5">
    <source>
        <dbReference type="Proteomes" id="UP001159363"/>
    </source>
</evidence>
<dbReference type="PROSITE" id="PS51034">
    <property type="entry name" value="ZP_2"/>
    <property type="match status" value="1"/>
</dbReference>
<feature type="domain" description="ZP" evidence="3">
    <location>
        <begin position="737"/>
        <end position="988"/>
    </location>
</feature>
<feature type="transmembrane region" description="Helical" evidence="2">
    <location>
        <begin position="1051"/>
        <end position="1074"/>
    </location>
</feature>
<dbReference type="InterPro" id="IPR036397">
    <property type="entry name" value="RNaseH_sf"/>
</dbReference>
<dbReference type="Gene3D" id="3.30.420.10">
    <property type="entry name" value="Ribonuclease H-like superfamily/Ribonuclease H"/>
    <property type="match status" value="1"/>
</dbReference>
<dbReference type="SMART" id="SM00241">
    <property type="entry name" value="ZP"/>
    <property type="match status" value="1"/>
</dbReference>
<dbReference type="Gene3D" id="2.60.40.4100">
    <property type="entry name" value="Zona pellucida, ZP-C domain"/>
    <property type="match status" value="1"/>
</dbReference>
<keyword evidence="2" id="KW-1133">Transmembrane helix</keyword>
<dbReference type="InterPro" id="IPR056953">
    <property type="entry name" value="CUT_N"/>
</dbReference>
<dbReference type="InterPro" id="IPR042235">
    <property type="entry name" value="ZP-C_dom"/>
</dbReference>
<keyword evidence="5" id="KW-1185">Reference proteome</keyword>
<evidence type="ECO:0000256" key="2">
    <source>
        <dbReference type="SAM" id="Phobius"/>
    </source>
</evidence>
<keyword evidence="2" id="KW-0812">Transmembrane</keyword>
<organism evidence="4 5">
    <name type="scientific">Dryococelus australis</name>
    <dbReference type="NCBI Taxonomy" id="614101"/>
    <lineage>
        <taxon>Eukaryota</taxon>
        <taxon>Metazoa</taxon>
        <taxon>Ecdysozoa</taxon>
        <taxon>Arthropoda</taxon>
        <taxon>Hexapoda</taxon>
        <taxon>Insecta</taxon>
        <taxon>Pterygota</taxon>
        <taxon>Neoptera</taxon>
        <taxon>Polyneoptera</taxon>
        <taxon>Phasmatodea</taxon>
        <taxon>Verophasmatodea</taxon>
        <taxon>Anareolatae</taxon>
        <taxon>Phasmatidae</taxon>
        <taxon>Eurycanthinae</taxon>
        <taxon>Dryococelus</taxon>
    </lineage>
</organism>
<dbReference type="EMBL" id="JARBHB010000013">
    <property type="protein sequence ID" value="KAJ8870511.1"/>
    <property type="molecule type" value="Genomic_DNA"/>
</dbReference>
<dbReference type="Pfam" id="PF25057">
    <property type="entry name" value="CUT_N"/>
    <property type="match status" value="1"/>
</dbReference>
<name>A0ABQ9GGB9_9NEOP</name>
<gene>
    <name evidence="4" type="ORF">PR048_029534</name>
</gene>
<reference evidence="4 5" key="1">
    <citation type="submission" date="2023-02" db="EMBL/GenBank/DDBJ databases">
        <title>LHISI_Scaffold_Assembly.</title>
        <authorList>
            <person name="Stuart O.P."/>
            <person name="Cleave R."/>
            <person name="Magrath M.J.L."/>
            <person name="Mikheyev A.S."/>
        </authorList>
    </citation>
    <scope>NUCLEOTIDE SEQUENCE [LARGE SCALE GENOMIC DNA]</scope>
    <source>
        <strain evidence="4">Daus_M_001</strain>
        <tissue evidence="4">Leg muscle</tissue>
    </source>
</reference>
<accession>A0ABQ9GGB9</accession>
<evidence type="ECO:0000313" key="4">
    <source>
        <dbReference type="EMBL" id="KAJ8870511.1"/>
    </source>
</evidence>
<protein>
    <recommendedName>
        <fullName evidence="3">ZP domain-containing protein</fullName>
    </recommendedName>
</protein>
<sequence>MPSVGGFSPGSPVSPALSFRRYSIFTSITLTDLAVKSRPNLFTSLKSVSSSNGVCFWCCVCSSGWKLSGQLNKPPSSSIRRLTTKKTVSTYSVAETTLTSECSEVGRDIWTALNIEVLRADGGPLMAGETGYPRENPPTNGTVRHDSYMRKSGVTRPGIALVGCEQANRSVTVAPLTSECGEIYTLDKNDYLYDTKAPGPLFSIPRRNNLSLREELPVLAERNRSPSSERENLPTSGIVQHDSLMRKPLASPAKKTFKQKILKTVHIVLLTMTKTIIRSRIGLDVGATWFNCVLTAIRLTVLCCRAQTQQTGGPGSAIHPEVASRSLYQEGRLLLIWGIMRHMTEIRVRKLWTEENRASLKPGTRPRNVTTPQDDRDPIGVVVTDRSTVSRVLSECWSTTTEVEEAEDVSLLQHTRGDIFQQDKAQQLVARNVQTICDARQIPPPPWATSTPSVLPIVHVWDIVTRQMARHSHTAAVNTDELWTRVEAAWQAIHQESIQGLFDPMQQHVTALIAARCCKGRVLVPGGNWDAWVLRLADGNRRSFNNQQDTAASQPSRQYLPAPEVTEKPRPFQTAAPPAGYPYQPQPRPPFEEVANPQPGYPSQPSPQPSFPPSPQPGYPSQPSFPPSPQPGYPAPPRPQPSFPPSQPPTAAGGGDDSGTFESSGSSDSTGTAQLPVEGGNTGNVIGGGAVVGEGSVTGSGISTGGGLETGGGSATGGGTGEDSGNHPPHIHAIDVQCAKDQMTIDIEFNTAFNGVIYSKGFYSQSACRYVQPDSGQTKYSFTVSLNSCGTQFIEKFKEEGQAYLENVLVLQNEPGIQEVWDTVRRVRCLWEGKLNQALTVAVSVGMLNEEAVTFSGDTAVARLDIKSGRGAFGETASGLVKIGQPMTLVVSVEGDAGFDIQVRDCVARDSASANVVQLTDERGCVLKKKLFGAFQKTKDTKSSQTSVIAFAYFQAFKFPDIMDLSIECNVELCKTDCEICPEPNQSLDPVARRRRDIGAEGNQTLGDPVKLIRVIRVITPDDIDNNSLATIVALDSAQGRDAVCVSLPSFLAAAVLLILLLVGSCLLSALLWLRTSKTPHKFASTVKLSKFPKA</sequence>
<dbReference type="Gene3D" id="2.60.40.3210">
    <property type="entry name" value="Zona pellucida, ZP-N domain"/>
    <property type="match status" value="1"/>
</dbReference>
<evidence type="ECO:0000259" key="3">
    <source>
        <dbReference type="PROSITE" id="PS51034"/>
    </source>
</evidence>
<evidence type="ECO:0000256" key="1">
    <source>
        <dbReference type="SAM" id="MobiDB-lite"/>
    </source>
</evidence>
<dbReference type="PANTHER" id="PTHR46560:SF4">
    <property type="entry name" value="DUSKY"/>
    <property type="match status" value="1"/>
</dbReference>
<comment type="caution">
    <text evidence="4">The sequence shown here is derived from an EMBL/GenBank/DDBJ whole genome shotgun (WGS) entry which is preliminary data.</text>
</comment>
<dbReference type="InterPro" id="IPR001507">
    <property type="entry name" value="ZP_dom"/>
</dbReference>
<dbReference type="Proteomes" id="UP001159363">
    <property type="component" value="Chromosome 12"/>
</dbReference>
<keyword evidence="2" id="KW-0472">Membrane</keyword>
<feature type="region of interest" description="Disordered" evidence="1">
    <location>
        <begin position="126"/>
        <end position="146"/>
    </location>
</feature>
<feature type="compositionally biased region" description="Low complexity" evidence="1">
    <location>
        <begin position="658"/>
        <end position="672"/>
    </location>
</feature>
<feature type="region of interest" description="Disordered" evidence="1">
    <location>
        <begin position="568"/>
        <end position="725"/>
    </location>
</feature>